<protein>
    <submittedName>
        <fullName evidence="5">DNA polymerase I, partial</fullName>
    </submittedName>
</protein>
<dbReference type="SUPFAM" id="SSF47807">
    <property type="entry name" value="5' to 3' exonuclease, C-terminal subdomain"/>
    <property type="match status" value="1"/>
</dbReference>
<dbReference type="OrthoDB" id="9806424at2"/>
<dbReference type="InterPro" id="IPR002421">
    <property type="entry name" value="5-3_exonuclease"/>
</dbReference>
<evidence type="ECO:0000313" key="5">
    <source>
        <dbReference type="EMBL" id="CUR53251.1"/>
    </source>
</evidence>
<dbReference type="RefSeq" id="WP_075472744.1">
    <property type="nucleotide sequence ID" value="NZ_CP135003.1"/>
</dbReference>
<keyword evidence="6" id="KW-1185">Reference proteome</keyword>
<dbReference type="InterPro" id="IPR020045">
    <property type="entry name" value="DNA_polI_H3TH"/>
</dbReference>
<dbReference type="PANTHER" id="PTHR42646:SF2">
    <property type="entry name" value="5'-3' EXONUCLEASE FAMILY PROTEIN"/>
    <property type="match status" value="1"/>
</dbReference>
<dbReference type="InterPro" id="IPR020046">
    <property type="entry name" value="5-3_exonucl_a-hlix_arch_N"/>
</dbReference>
<dbReference type="Pfam" id="PF02739">
    <property type="entry name" value="5_3_exonuc_N"/>
    <property type="match status" value="1"/>
</dbReference>
<name>A0A160SYY9_BUCTT</name>
<accession>A0A160SYY9</accession>
<dbReference type="Proteomes" id="UP000243633">
    <property type="component" value="Chromosome 1"/>
</dbReference>
<dbReference type="PATRIC" id="fig|98804.3.peg.269"/>
<dbReference type="STRING" id="98804.BTSPAZIEG_0286"/>
<dbReference type="SMART" id="SM00475">
    <property type="entry name" value="53EXOc"/>
    <property type="match status" value="1"/>
</dbReference>
<evidence type="ECO:0000313" key="6">
    <source>
        <dbReference type="Proteomes" id="UP000243633"/>
    </source>
</evidence>
<evidence type="ECO:0000256" key="2">
    <source>
        <dbReference type="ARBA" id="ARBA00022801"/>
    </source>
</evidence>
<dbReference type="InterPro" id="IPR036279">
    <property type="entry name" value="5-3_exonuclease_C_sf"/>
</dbReference>
<dbReference type="CDD" id="cd09898">
    <property type="entry name" value="H3TH_53EXO"/>
    <property type="match status" value="1"/>
</dbReference>
<gene>
    <name evidence="5" type="primary">polA</name>
    <name evidence="5" type="ORF">BTSPAZIEG_0286</name>
</gene>
<reference evidence="6" key="1">
    <citation type="submission" date="2015-10" db="EMBL/GenBank/DDBJ databases">
        <authorList>
            <person name="Manzano-Marin A."/>
            <person name="Manzano-Marin A."/>
        </authorList>
    </citation>
    <scope>NUCLEOTIDE SEQUENCE [LARGE SCALE GENOMIC DNA]</scope>
    <source>
        <strain evidence="6">BTs</strain>
    </source>
</reference>
<dbReference type="InterPro" id="IPR008918">
    <property type="entry name" value="HhH2"/>
</dbReference>
<dbReference type="SMART" id="SM00279">
    <property type="entry name" value="HhH2"/>
    <property type="match status" value="1"/>
</dbReference>
<dbReference type="AlphaFoldDB" id="A0A160SYY9"/>
<dbReference type="FunFam" id="1.10.150.20:FF:000003">
    <property type="entry name" value="DNA polymerase I"/>
    <property type="match status" value="1"/>
</dbReference>
<evidence type="ECO:0000259" key="4">
    <source>
        <dbReference type="SMART" id="SM00475"/>
    </source>
</evidence>
<organism evidence="5 6">
    <name type="scientific">Buchnera aphidicola subsp. Tuberolachnus salignus</name>
    <dbReference type="NCBI Taxonomy" id="98804"/>
    <lineage>
        <taxon>Bacteria</taxon>
        <taxon>Pseudomonadati</taxon>
        <taxon>Pseudomonadota</taxon>
        <taxon>Gammaproteobacteria</taxon>
        <taxon>Enterobacterales</taxon>
        <taxon>Erwiniaceae</taxon>
        <taxon>Buchnera</taxon>
    </lineage>
</organism>
<proteinExistence type="predicted"/>
<dbReference type="Pfam" id="PF01367">
    <property type="entry name" value="5_3_exonuc"/>
    <property type="match status" value="1"/>
</dbReference>
<dbReference type="GO" id="GO:0003677">
    <property type="term" value="F:DNA binding"/>
    <property type="evidence" value="ECO:0007669"/>
    <property type="project" value="UniProtKB-KW"/>
</dbReference>
<dbReference type="Gene3D" id="1.10.150.20">
    <property type="entry name" value="5' to 3' exonuclease, C-terminal subdomain"/>
    <property type="match status" value="1"/>
</dbReference>
<dbReference type="GO" id="GO:0008409">
    <property type="term" value="F:5'-3' exonuclease activity"/>
    <property type="evidence" value="ECO:0007669"/>
    <property type="project" value="InterPro"/>
</dbReference>
<keyword evidence="1" id="KW-0540">Nuclease</keyword>
<dbReference type="InterPro" id="IPR029060">
    <property type="entry name" value="PIN-like_dom_sf"/>
</dbReference>
<dbReference type="GO" id="GO:0033567">
    <property type="term" value="P:DNA replication, Okazaki fragment processing"/>
    <property type="evidence" value="ECO:0007669"/>
    <property type="project" value="InterPro"/>
</dbReference>
<evidence type="ECO:0000256" key="3">
    <source>
        <dbReference type="ARBA" id="ARBA00023125"/>
    </source>
</evidence>
<dbReference type="Gene3D" id="3.40.50.1010">
    <property type="entry name" value="5'-nuclease"/>
    <property type="match status" value="1"/>
</dbReference>
<dbReference type="InterPro" id="IPR038969">
    <property type="entry name" value="FEN"/>
</dbReference>
<keyword evidence="3" id="KW-0238">DNA-binding</keyword>
<dbReference type="SUPFAM" id="SSF88723">
    <property type="entry name" value="PIN domain-like"/>
    <property type="match status" value="1"/>
</dbReference>
<dbReference type="GO" id="GO:0017108">
    <property type="term" value="F:5'-flap endonuclease activity"/>
    <property type="evidence" value="ECO:0007669"/>
    <property type="project" value="InterPro"/>
</dbReference>
<dbReference type="PANTHER" id="PTHR42646">
    <property type="entry name" value="FLAP ENDONUCLEASE XNI"/>
    <property type="match status" value="1"/>
</dbReference>
<dbReference type="CDD" id="cd09859">
    <property type="entry name" value="PIN_53EXO"/>
    <property type="match status" value="1"/>
</dbReference>
<feature type="domain" description="5'-3' exonuclease" evidence="4">
    <location>
        <begin position="12"/>
        <end position="274"/>
    </location>
</feature>
<dbReference type="EMBL" id="LN890285">
    <property type="protein sequence ID" value="CUR53251.1"/>
    <property type="molecule type" value="Genomic_DNA"/>
</dbReference>
<evidence type="ECO:0000256" key="1">
    <source>
        <dbReference type="ARBA" id="ARBA00022722"/>
    </source>
</evidence>
<keyword evidence="2" id="KW-0378">Hydrolase</keyword>
<sequence>MKKYNLKYFHSNNLLIIDGHSCLYKSYYALPKLKNQSGQLTGAIYGFLNTLNILKHILKPKKMIVVFDSYKKTNRHILYKPYKKKRKPMPENLIFQLKSLKNILLNIGIPTITIKTIEADDIIGTLSIFFRKKFSKIFIYSADKDMFQLVNSTVHIIQTLKKFKILSEIEIYNKFNLTPHKIIDFFSLIGDMSDNIPGVPGIGPKTALFLLKNFHSLKNIYKNLKIIKKFSEKKYQRIAKILKKNKKLAFLSKKLVSINTQIDLKINFKKLFEKKKNNNFIIKIFKKYQFDKFLKNIKNKTFYLLNE</sequence>